<dbReference type="PROSITE" id="PS51123">
    <property type="entry name" value="OMPA_2"/>
    <property type="match status" value="1"/>
</dbReference>
<proteinExistence type="predicted"/>
<dbReference type="InterPro" id="IPR006664">
    <property type="entry name" value="OMP_bac"/>
</dbReference>
<dbReference type="SUPFAM" id="SSF103088">
    <property type="entry name" value="OmpA-like"/>
    <property type="match status" value="1"/>
</dbReference>
<feature type="chain" id="PRO_5015950907" description="OmpA-like domain-containing protein" evidence="5">
    <location>
        <begin position="19"/>
        <end position="160"/>
    </location>
</feature>
<dbReference type="RefSeq" id="WP_111062953.1">
    <property type="nucleotide sequence ID" value="NZ_JBHUCU010000016.1"/>
</dbReference>
<name>A0A2W1MYZ4_9FLAO</name>
<evidence type="ECO:0000256" key="2">
    <source>
        <dbReference type="ARBA" id="ARBA00023136"/>
    </source>
</evidence>
<accession>A0A2W1MYZ4</accession>
<dbReference type="GO" id="GO:0009279">
    <property type="term" value="C:cell outer membrane"/>
    <property type="evidence" value="ECO:0007669"/>
    <property type="project" value="UniProtKB-SubCell"/>
</dbReference>
<gene>
    <name evidence="7" type="ORF">DNU06_09160</name>
</gene>
<dbReference type="Pfam" id="PF00691">
    <property type="entry name" value="OmpA"/>
    <property type="match status" value="1"/>
</dbReference>
<dbReference type="PRINTS" id="PR01021">
    <property type="entry name" value="OMPADOMAIN"/>
</dbReference>
<keyword evidence="2 4" id="KW-0472">Membrane</keyword>
<comment type="subcellular location">
    <subcellularLocation>
        <location evidence="1">Cell outer membrane</location>
    </subcellularLocation>
</comment>
<dbReference type="InterPro" id="IPR050330">
    <property type="entry name" value="Bact_OuterMem_StrucFunc"/>
</dbReference>
<dbReference type="OrthoDB" id="9782229at2"/>
<dbReference type="Gene3D" id="3.30.1330.60">
    <property type="entry name" value="OmpA-like domain"/>
    <property type="match status" value="1"/>
</dbReference>
<evidence type="ECO:0000256" key="5">
    <source>
        <dbReference type="SAM" id="SignalP"/>
    </source>
</evidence>
<keyword evidence="8" id="KW-1185">Reference proteome</keyword>
<protein>
    <recommendedName>
        <fullName evidence="6">OmpA-like domain-containing protein</fullName>
    </recommendedName>
</protein>
<reference evidence="7 8" key="1">
    <citation type="submission" date="2018-06" db="EMBL/GenBank/DDBJ databases">
        <title>The draft genome sequence of Crocinitomix sp. SM1701.</title>
        <authorList>
            <person name="Zhang X."/>
        </authorList>
    </citation>
    <scope>NUCLEOTIDE SEQUENCE [LARGE SCALE GENOMIC DNA]</scope>
    <source>
        <strain evidence="7 8">SM1701</strain>
    </source>
</reference>
<dbReference type="InterPro" id="IPR036737">
    <property type="entry name" value="OmpA-like_sf"/>
</dbReference>
<comment type="caution">
    <text evidence="7">The sequence shown here is derived from an EMBL/GenBank/DDBJ whole genome shotgun (WGS) entry which is preliminary data.</text>
</comment>
<evidence type="ECO:0000256" key="4">
    <source>
        <dbReference type="PROSITE-ProRule" id="PRU00473"/>
    </source>
</evidence>
<dbReference type="CDD" id="cd07185">
    <property type="entry name" value="OmpA_C-like"/>
    <property type="match status" value="1"/>
</dbReference>
<sequence>MKRIIAIFILLICTVTFGQDSTNSFKTFESQEFEVNDIILAPKIYFTLSGGPRVMHDHIDSVKVIADFLIANPTIVVEIGAHTDFRGNAESNMKLSERRAMAVKSVLEYQFNIPSERMKIVGYGESDPLISEKKILEISKEQREELHAVNRRVEIKILKI</sequence>
<dbReference type="PANTHER" id="PTHR30329:SF21">
    <property type="entry name" value="LIPOPROTEIN YIAD-RELATED"/>
    <property type="match status" value="1"/>
</dbReference>
<dbReference type="Proteomes" id="UP000249248">
    <property type="component" value="Unassembled WGS sequence"/>
</dbReference>
<dbReference type="PANTHER" id="PTHR30329">
    <property type="entry name" value="STATOR ELEMENT OF FLAGELLAR MOTOR COMPLEX"/>
    <property type="match status" value="1"/>
</dbReference>
<feature type="signal peptide" evidence="5">
    <location>
        <begin position="1"/>
        <end position="18"/>
    </location>
</feature>
<evidence type="ECO:0000259" key="6">
    <source>
        <dbReference type="PROSITE" id="PS51123"/>
    </source>
</evidence>
<dbReference type="EMBL" id="QKSB01000004">
    <property type="protein sequence ID" value="PZE17429.1"/>
    <property type="molecule type" value="Genomic_DNA"/>
</dbReference>
<feature type="domain" description="OmpA-like" evidence="6">
    <location>
        <begin position="34"/>
        <end position="160"/>
    </location>
</feature>
<keyword evidence="5" id="KW-0732">Signal</keyword>
<evidence type="ECO:0000256" key="3">
    <source>
        <dbReference type="ARBA" id="ARBA00023237"/>
    </source>
</evidence>
<dbReference type="AlphaFoldDB" id="A0A2W1MYZ4"/>
<evidence type="ECO:0000313" key="7">
    <source>
        <dbReference type="EMBL" id="PZE17429.1"/>
    </source>
</evidence>
<organism evidence="7 8">
    <name type="scientific">Putridiphycobacter roseus</name>
    <dbReference type="NCBI Taxonomy" id="2219161"/>
    <lineage>
        <taxon>Bacteria</taxon>
        <taxon>Pseudomonadati</taxon>
        <taxon>Bacteroidota</taxon>
        <taxon>Flavobacteriia</taxon>
        <taxon>Flavobacteriales</taxon>
        <taxon>Crocinitomicaceae</taxon>
        <taxon>Putridiphycobacter</taxon>
    </lineage>
</organism>
<keyword evidence="3" id="KW-0998">Cell outer membrane</keyword>
<dbReference type="InterPro" id="IPR006665">
    <property type="entry name" value="OmpA-like"/>
</dbReference>
<evidence type="ECO:0000256" key="1">
    <source>
        <dbReference type="ARBA" id="ARBA00004442"/>
    </source>
</evidence>
<evidence type="ECO:0000313" key="8">
    <source>
        <dbReference type="Proteomes" id="UP000249248"/>
    </source>
</evidence>